<dbReference type="OMA" id="KKHIIDW"/>
<dbReference type="PANTHER" id="PTHR23155">
    <property type="entry name" value="DISEASE RESISTANCE PROTEIN RP"/>
    <property type="match status" value="1"/>
</dbReference>
<evidence type="ECO:0000256" key="7">
    <source>
        <dbReference type="SAM" id="MobiDB-lite"/>
    </source>
</evidence>
<dbReference type="Gramene" id="TraesARI7B03G04323170.1">
    <property type="protein sequence ID" value="TraesARI7B03G04323170.1"/>
    <property type="gene ID" value="TraesARI7B03G04323170"/>
</dbReference>
<keyword evidence="6" id="KW-0175">Coiled coil</keyword>
<evidence type="ECO:0008006" key="14">
    <source>
        <dbReference type="Google" id="ProtNLM"/>
    </source>
</evidence>
<gene>
    <name evidence="12" type="primary">LOC123114102</name>
</gene>
<dbReference type="AlphaFoldDB" id="A0A3B6LX32"/>
<dbReference type="FunFam" id="1.10.10.10:FF:000322">
    <property type="entry name" value="Probable disease resistance protein At1g63360"/>
    <property type="match status" value="1"/>
</dbReference>
<dbReference type="Gramene" id="TraesRN5B0101200300.1">
    <property type="protein sequence ID" value="TraesRN5B0101200300.1"/>
    <property type="gene ID" value="TraesRN5B0101200300"/>
</dbReference>
<dbReference type="InterPro" id="IPR032675">
    <property type="entry name" value="LRR_dom_sf"/>
</dbReference>
<evidence type="ECO:0000256" key="1">
    <source>
        <dbReference type="ARBA" id="ARBA00008894"/>
    </source>
</evidence>
<dbReference type="GO" id="GO:0042742">
    <property type="term" value="P:defense response to bacterium"/>
    <property type="evidence" value="ECO:0007669"/>
    <property type="project" value="UniProtKB-ARBA"/>
</dbReference>
<dbReference type="Gene3D" id="1.20.5.4130">
    <property type="match status" value="1"/>
</dbReference>
<feature type="domain" description="Disease resistance R13L4/SHOC-2-like LRR" evidence="11">
    <location>
        <begin position="546"/>
        <end position="923"/>
    </location>
</feature>
<dbReference type="Pfam" id="PF18052">
    <property type="entry name" value="Rx_N"/>
    <property type="match status" value="1"/>
</dbReference>
<comment type="similarity">
    <text evidence="1">Belongs to the disease resistance NB-LRR family.</text>
</comment>
<dbReference type="Pfam" id="PF23559">
    <property type="entry name" value="WHD_DRP"/>
    <property type="match status" value="1"/>
</dbReference>
<dbReference type="Gramene" id="TraesROB_scaffold_008476_01G000200.1">
    <property type="protein sequence ID" value="TraesROB_scaffold_008476_01G000200.1"/>
    <property type="gene ID" value="TraesROB_scaffold_008476_01G000200"/>
</dbReference>
<dbReference type="SMR" id="A0A3B6LX32"/>
<dbReference type="Gramene" id="TraesCS5B02G508100.1">
    <property type="protein sequence ID" value="TraesCS5B02G508100.1"/>
    <property type="gene ID" value="TraesCS5B02G508100"/>
</dbReference>
<dbReference type="Pfam" id="PF23598">
    <property type="entry name" value="LRR_14"/>
    <property type="match status" value="1"/>
</dbReference>
<keyword evidence="13" id="KW-1185">Reference proteome</keyword>
<evidence type="ECO:0000256" key="2">
    <source>
        <dbReference type="ARBA" id="ARBA00022614"/>
    </source>
</evidence>
<dbReference type="InterPro" id="IPR038005">
    <property type="entry name" value="RX-like_CC"/>
</dbReference>
<evidence type="ECO:0000256" key="4">
    <source>
        <dbReference type="ARBA" id="ARBA00022741"/>
    </source>
</evidence>
<dbReference type="InterPro" id="IPR055414">
    <property type="entry name" value="LRR_R13L4/SHOC2-like"/>
</dbReference>
<proteinExistence type="inferred from homology"/>
<dbReference type="GO" id="GO:0009626">
    <property type="term" value="P:plant-type hypersensitive response"/>
    <property type="evidence" value="ECO:0007669"/>
    <property type="project" value="UniProtKB-ARBA"/>
</dbReference>
<protein>
    <recommendedName>
        <fullName evidence="14">AAA+ ATPase domain-containing protein</fullName>
    </recommendedName>
</protein>
<keyword evidence="2" id="KW-0433">Leucine-rich repeat</keyword>
<dbReference type="PANTHER" id="PTHR23155:SF1028">
    <property type="entry name" value="OS08G0174800 PROTEIN"/>
    <property type="match status" value="1"/>
</dbReference>
<dbReference type="Gramene" id="TraesCAD_scaffold_001486_01G000200.1">
    <property type="protein sequence ID" value="TraesCAD_scaffold_001486_01G000200.1"/>
    <property type="gene ID" value="TraesCAD_scaffold_001486_01G000200"/>
</dbReference>
<dbReference type="RefSeq" id="XP_044391406.1">
    <property type="nucleotide sequence ID" value="XM_044535471.1"/>
</dbReference>
<organism evidence="12">
    <name type="scientific">Triticum aestivum</name>
    <name type="common">Wheat</name>
    <dbReference type="NCBI Taxonomy" id="4565"/>
    <lineage>
        <taxon>Eukaryota</taxon>
        <taxon>Viridiplantae</taxon>
        <taxon>Streptophyta</taxon>
        <taxon>Embryophyta</taxon>
        <taxon>Tracheophyta</taxon>
        <taxon>Spermatophyta</taxon>
        <taxon>Magnoliopsida</taxon>
        <taxon>Liliopsida</taxon>
        <taxon>Poales</taxon>
        <taxon>Poaceae</taxon>
        <taxon>BOP clade</taxon>
        <taxon>Pooideae</taxon>
        <taxon>Triticodae</taxon>
        <taxon>Triticeae</taxon>
        <taxon>Triticinae</taxon>
        <taxon>Triticum</taxon>
    </lineage>
</organism>
<dbReference type="InterPro" id="IPR036388">
    <property type="entry name" value="WH-like_DNA-bd_sf"/>
</dbReference>
<evidence type="ECO:0000256" key="6">
    <source>
        <dbReference type="ARBA" id="ARBA00023054"/>
    </source>
</evidence>
<evidence type="ECO:0000259" key="9">
    <source>
        <dbReference type="Pfam" id="PF18052"/>
    </source>
</evidence>
<dbReference type="FunFam" id="3.40.50.300:FF:001091">
    <property type="entry name" value="Probable disease resistance protein At1g61300"/>
    <property type="match status" value="1"/>
</dbReference>
<dbReference type="InterPro" id="IPR041118">
    <property type="entry name" value="Rx_N"/>
</dbReference>
<accession>A0A3B6LX32</accession>
<dbReference type="SUPFAM" id="SSF52058">
    <property type="entry name" value="L domain-like"/>
    <property type="match status" value="1"/>
</dbReference>
<dbReference type="Gramene" id="TraesMAC5B03G03001160.1">
    <property type="protein sequence ID" value="TraesMAC5B03G03001160.1"/>
    <property type="gene ID" value="TraesMAC5B03G03001160"/>
</dbReference>
<name>A0A3B6LX32_WHEAT</name>
<evidence type="ECO:0000313" key="12">
    <source>
        <dbReference type="EnsemblPlants" id="TraesCS5B02G508100.1"/>
    </source>
</evidence>
<evidence type="ECO:0000256" key="3">
    <source>
        <dbReference type="ARBA" id="ARBA00022737"/>
    </source>
</evidence>
<feature type="domain" description="Disease resistance protein winged helix" evidence="10">
    <location>
        <begin position="428"/>
        <end position="498"/>
    </location>
</feature>
<dbReference type="Gramene" id="TraesJUL5B03G03024360.1">
    <property type="protein sequence ID" value="TraesJUL5B03G03024360.1"/>
    <property type="gene ID" value="TraesJUL5B03G03024360"/>
</dbReference>
<dbReference type="EnsemblPlants" id="TraesCS5B02G508100.1">
    <property type="protein sequence ID" value="TraesCS5B02G508100.1"/>
    <property type="gene ID" value="TraesCS5B02G508100"/>
</dbReference>
<dbReference type="InterPro" id="IPR044974">
    <property type="entry name" value="Disease_R_plants"/>
</dbReference>
<dbReference type="InterPro" id="IPR042197">
    <property type="entry name" value="Apaf_helical"/>
</dbReference>
<dbReference type="Gramene" id="TraesLDM5B03G03006530.1">
    <property type="protein sequence ID" value="TraesLDM5B03G03006530.1"/>
    <property type="gene ID" value="TraesLDM5B03G03006530"/>
</dbReference>
<dbReference type="Pfam" id="PF00931">
    <property type="entry name" value="NB-ARC"/>
    <property type="match status" value="1"/>
</dbReference>
<dbReference type="Gramene" id="TraesWEE_scaffold_000122_01G000200.1">
    <property type="protein sequence ID" value="TraesWEE_scaffold_000122_01G000200.1"/>
    <property type="gene ID" value="TraesWEE_scaffold_000122_01G000200"/>
</dbReference>
<evidence type="ECO:0000259" key="11">
    <source>
        <dbReference type="Pfam" id="PF23598"/>
    </source>
</evidence>
<dbReference type="Gramene" id="TraesSTA5B03G02994640.1">
    <property type="protein sequence ID" value="TraesSTA5B03G02994640.1"/>
    <property type="gene ID" value="TraesSTA5B03G02994640"/>
</dbReference>
<evidence type="ECO:0000313" key="13">
    <source>
        <dbReference type="Proteomes" id="UP000019116"/>
    </source>
</evidence>
<dbReference type="OrthoDB" id="676979at2759"/>
<dbReference type="GO" id="GO:0002758">
    <property type="term" value="P:innate immune response-activating signaling pathway"/>
    <property type="evidence" value="ECO:0007669"/>
    <property type="project" value="UniProtKB-ARBA"/>
</dbReference>
<feature type="domain" description="NB-ARC" evidence="8">
    <location>
        <begin position="177"/>
        <end position="340"/>
    </location>
</feature>
<keyword evidence="3" id="KW-0677">Repeat</keyword>
<dbReference type="Gene3D" id="3.40.50.300">
    <property type="entry name" value="P-loop containing nucleotide triphosphate hydrolases"/>
    <property type="match status" value="1"/>
</dbReference>
<dbReference type="InterPro" id="IPR002182">
    <property type="entry name" value="NB-ARC"/>
</dbReference>
<dbReference type="Gramene" id="TraesJAG5B03G03000720.1">
    <property type="protein sequence ID" value="TraesJAG5B03G03000720.1"/>
    <property type="gene ID" value="TraesJAG5B03G03000720"/>
</dbReference>
<evidence type="ECO:0000256" key="5">
    <source>
        <dbReference type="ARBA" id="ARBA00022821"/>
    </source>
</evidence>
<dbReference type="Gramene" id="TraesCLE_scaffold_006261_01G000500.1">
    <property type="protein sequence ID" value="TraesCLE_scaffold_006261_01G000500.1"/>
    <property type="gene ID" value="TraesCLE_scaffold_006261_01G000500"/>
</dbReference>
<feature type="compositionally biased region" description="Acidic residues" evidence="7">
    <location>
        <begin position="943"/>
        <end position="966"/>
    </location>
</feature>
<dbReference type="Gene3D" id="1.10.10.10">
    <property type="entry name" value="Winged helix-like DNA-binding domain superfamily/Winged helix DNA-binding domain"/>
    <property type="match status" value="1"/>
</dbReference>
<evidence type="ECO:0000259" key="8">
    <source>
        <dbReference type="Pfam" id="PF00931"/>
    </source>
</evidence>
<dbReference type="Gramene" id="TraesLAC5B03G02958060.1">
    <property type="protein sequence ID" value="TraesLAC5B03G02958060.1"/>
    <property type="gene ID" value="TraesLAC5B03G02958060"/>
</dbReference>
<sequence length="966" mass="108955">MEAVLVSVSTGVMKPLLAKLSKLLEQEYGRIKGVHHQIAFLRDELGGMKAALETLADAEQLDALKEEWRDMVRELAYDVEDCIDVGVDHEHDEEEEEPTATGFIKGFFRKFKKLKARRELAGQIQQLKSRATEASERHKRYNFVDPAPNSSTCAIDPRLPALYEDVDKLVGIHGPREHIIEWFSRKEHDEDLKVLAVVGSGGLGKTTLANQVYRQLKPQFQCSAFVSVSRNPHIKMVFRQILTELGVTDYSLDDERHLVDRIRDYLGDKRYFIVVDDVWDADTWKAISLALFNNRCGSKVITTTRNVAVASLCSSDGGYVYRMGALSFSDSRRLLFKRAFGSEEVCYPHLEEVSREILEKCGGLPLAIVTISSLLAGQHAQDEWGRVLTAIGCSLAKDPDAVNMTKILSLSYSDLPHHLRACLLYLSVFPEDSRINKQRLISRWIAEGFAHQEQGRSAYETCESYFNDLINRSLIQPVDVVYGQAEACQVHDIVHDFITCKAAEENFVTSINDAECGHISGYRVRRLSVSNHSEEAILSTSLMLSHVRSLTIFRGFMPKSLLAFPTLRVLDLGECWRLEDHHIANIEKLFLLKYLRLGMYLHLGQSRITELPRKIGQLRYLETLDIQGTRIIELPSTITNLQRLVRLYVHHRTRFPDGIIGKLQNLEELHEFGVSSYKQGNSLQEFGQLTKLRTLKVAWSINVECSAQGRSQDEDLQSYVGTLIASRNLRHLYILSAHGTAPAPYHILSLESWCPTTPCSLQKLHLTYGYVDKVPNWMSSLGNLRELNINIFSMRPEDVAIIGAIPTLLVLQLRTFYGTDGSIVISGFTSLKYFYLENKVCGTWLEFEAGSMPKLEHLKLEFAVHKMGSLNGPSDFGIQHLSALTRVEVIIHGDSDGSYRVAADKAASLIETAVGTLPSRPTLSLLHECDPFLHILENTAGLDDTDEEEEEEGEEEEEEEGIVVLF</sequence>
<dbReference type="Gramene" id="TraesSYM7B03G04016480.1">
    <property type="protein sequence ID" value="TraesSYM7B03G04016480.1"/>
    <property type="gene ID" value="TraesSYM7B03G04016480"/>
</dbReference>
<dbReference type="Gene3D" id="3.80.10.10">
    <property type="entry name" value="Ribonuclease Inhibitor"/>
    <property type="match status" value="1"/>
</dbReference>
<reference evidence="12" key="2">
    <citation type="submission" date="2018-10" db="UniProtKB">
        <authorList>
            <consortium name="EnsemblPlants"/>
        </authorList>
    </citation>
    <scope>IDENTIFICATION</scope>
</reference>
<dbReference type="PRINTS" id="PR00364">
    <property type="entry name" value="DISEASERSIST"/>
</dbReference>
<dbReference type="Gramene" id="TraesNOR5B03G03031820.1">
    <property type="protein sequence ID" value="TraesNOR5B03G03031820.1"/>
    <property type="gene ID" value="TraesNOR5B03G03031820"/>
</dbReference>
<reference evidence="12" key="1">
    <citation type="submission" date="2018-08" db="EMBL/GenBank/DDBJ databases">
        <authorList>
            <person name="Rossello M."/>
        </authorList>
    </citation>
    <scope>NUCLEOTIDE SEQUENCE [LARGE SCALE GENOMIC DNA]</scope>
    <source>
        <strain evidence="12">cv. Chinese Spring</strain>
    </source>
</reference>
<keyword evidence="5" id="KW-0611">Plant defense</keyword>
<dbReference type="Gramene" id="TraesCS5B03G1232900.1">
    <property type="protein sequence ID" value="TraesCS5B03G1232900.1.CDS"/>
    <property type="gene ID" value="TraesCS5B03G1232900"/>
</dbReference>
<dbReference type="STRING" id="4565.A0A3B6LX32"/>
<keyword evidence="4" id="KW-0547">Nucleotide-binding</keyword>
<evidence type="ECO:0000259" key="10">
    <source>
        <dbReference type="Pfam" id="PF23559"/>
    </source>
</evidence>
<dbReference type="GeneID" id="123114102"/>
<dbReference type="CDD" id="cd14798">
    <property type="entry name" value="RX-CC_like"/>
    <property type="match status" value="1"/>
</dbReference>
<dbReference type="SUPFAM" id="SSF52540">
    <property type="entry name" value="P-loop containing nucleoside triphosphate hydrolases"/>
    <property type="match status" value="1"/>
</dbReference>
<dbReference type="InterPro" id="IPR058922">
    <property type="entry name" value="WHD_DRP"/>
</dbReference>
<dbReference type="GO" id="GO:0043531">
    <property type="term" value="F:ADP binding"/>
    <property type="evidence" value="ECO:0007669"/>
    <property type="project" value="InterPro"/>
</dbReference>
<dbReference type="InterPro" id="IPR027417">
    <property type="entry name" value="P-loop_NTPase"/>
</dbReference>
<feature type="region of interest" description="Disordered" evidence="7">
    <location>
        <begin position="939"/>
        <end position="966"/>
    </location>
</feature>
<feature type="domain" description="Disease resistance N-terminal" evidence="9">
    <location>
        <begin position="12"/>
        <end position="85"/>
    </location>
</feature>
<dbReference type="Gene3D" id="1.10.8.430">
    <property type="entry name" value="Helical domain of apoptotic protease-activating factors"/>
    <property type="match status" value="1"/>
</dbReference>
<dbReference type="Proteomes" id="UP000019116">
    <property type="component" value="Chromosome 5B"/>
</dbReference>